<dbReference type="RefSeq" id="WP_106987281.1">
    <property type="nucleotide sequence ID" value="NZ_DAWBWI010000154.1"/>
</dbReference>
<evidence type="ECO:0000256" key="4">
    <source>
        <dbReference type="ARBA" id="ARBA00022839"/>
    </source>
</evidence>
<dbReference type="GO" id="GO:0006308">
    <property type="term" value="P:DNA catabolic process"/>
    <property type="evidence" value="ECO:0007669"/>
    <property type="project" value="UniProtKB-UniRule"/>
</dbReference>
<evidence type="ECO:0000256" key="1">
    <source>
        <dbReference type="ARBA" id="ARBA00022490"/>
    </source>
</evidence>
<dbReference type="Proteomes" id="UP000241201">
    <property type="component" value="Unassembled WGS sequence"/>
</dbReference>
<reference evidence="10" key="2">
    <citation type="journal article" date="2019" name="Int. J. Syst. Evol. Microbiol.">
        <title>Faecalibacillus intestinalis gen. nov., sp. nov. and Faecalibacillus faecis sp. nov., isolated from human faeces.</title>
        <authorList>
            <person name="Seo B."/>
            <person name="Jeon K."/>
            <person name="Baek I."/>
            <person name="Lee Y.M."/>
            <person name="Baek K."/>
            <person name="Ko G."/>
        </authorList>
    </citation>
    <scope>NUCLEOTIDE SEQUENCE</scope>
    <source>
        <strain evidence="10">SNUG30370</strain>
    </source>
</reference>
<dbReference type="Gene3D" id="2.40.50.1010">
    <property type="match status" value="1"/>
</dbReference>
<keyword evidence="11" id="KW-1185">Reference proteome</keyword>
<proteinExistence type="inferred from homology"/>
<comment type="subcellular location">
    <subcellularLocation>
        <location evidence="5 6">Cytoplasm</location>
    </subcellularLocation>
</comment>
<evidence type="ECO:0000259" key="7">
    <source>
        <dbReference type="Pfam" id="PF02601"/>
    </source>
</evidence>
<dbReference type="HAMAP" id="MF_00378">
    <property type="entry name" value="Exonuc_7_L"/>
    <property type="match status" value="1"/>
</dbReference>
<dbReference type="NCBIfam" id="TIGR00237">
    <property type="entry name" value="xseA"/>
    <property type="match status" value="1"/>
</dbReference>
<gene>
    <name evidence="5 9" type="primary">xseA</name>
    <name evidence="10" type="ORF">C7U55_03015</name>
    <name evidence="9" type="ORF">LJD69_00365</name>
</gene>
<dbReference type="GO" id="GO:0003676">
    <property type="term" value="F:nucleic acid binding"/>
    <property type="evidence" value="ECO:0007669"/>
    <property type="project" value="InterPro"/>
</dbReference>
<keyword evidence="3 5" id="KW-0378">Hydrolase</keyword>
<comment type="subunit">
    <text evidence="5">Heterooligomer composed of large and small subunits.</text>
</comment>
<dbReference type="GO" id="GO:0005737">
    <property type="term" value="C:cytoplasm"/>
    <property type="evidence" value="ECO:0007669"/>
    <property type="project" value="UniProtKB-SubCell"/>
</dbReference>
<keyword evidence="1 5" id="KW-0963">Cytoplasm</keyword>
<dbReference type="EC" id="3.1.11.6" evidence="5"/>
<dbReference type="GO" id="GO:0008855">
    <property type="term" value="F:exodeoxyribonuclease VII activity"/>
    <property type="evidence" value="ECO:0007669"/>
    <property type="project" value="UniProtKB-UniRule"/>
</dbReference>
<name>A0A2T3G2N4_9FIRM</name>
<dbReference type="GO" id="GO:0009318">
    <property type="term" value="C:exodeoxyribonuclease VII complex"/>
    <property type="evidence" value="ECO:0007669"/>
    <property type="project" value="UniProtKB-UniRule"/>
</dbReference>
<dbReference type="Pfam" id="PF02601">
    <property type="entry name" value="Exonuc_VII_L"/>
    <property type="match status" value="1"/>
</dbReference>
<comment type="caution">
    <text evidence="10">The sequence shown here is derived from an EMBL/GenBank/DDBJ whole genome shotgun (WGS) entry which is preliminary data.</text>
</comment>
<reference evidence="9" key="3">
    <citation type="submission" date="2021-10" db="EMBL/GenBank/DDBJ databases">
        <title>Collection of gut derived symbiotic bacterial strains cultured from healthy donors.</title>
        <authorList>
            <person name="Lin H."/>
            <person name="Littmann E."/>
            <person name="Kohout C."/>
            <person name="Pamer E.G."/>
        </authorList>
    </citation>
    <scope>NUCLEOTIDE SEQUENCE</scope>
    <source>
        <strain evidence="9">DFI.4.48</strain>
    </source>
</reference>
<protein>
    <recommendedName>
        <fullName evidence="5">Exodeoxyribonuclease 7 large subunit</fullName>
        <ecNumber evidence="5">3.1.11.6</ecNumber>
    </recommendedName>
    <alternativeName>
        <fullName evidence="5">Exodeoxyribonuclease VII large subunit</fullName>
        <shortName evidence="5">Exonuclease VII large subunit</shortName>
    </alternativeName>
</protein>
<dbReference type="Pfam" id="PF13742">
    <property type="entry name" value="tRNA_anti_2"/>
    <property type="match status" value="1"/>
</dbReference>
<evidence type="ECO:0000313" key="10">
    <source>
        <dbReference type="EMBL" id="PST41762.1"/>
    </source>
</evidence>
<sequence length="441" mass="50397">MTKKYLTVSALNNYLKRKVDIDSQLQIIYIKGEISNLKRNINSGHLYFTLKDEKSNISAIMYKGFAKQLTFDLKNGDHVLIEASVSVYAVTGYNQLIVRTIEPDGIGVLYLQFEALKKKLYQEGLFDSKYKKDIPLYPGKIAVLSAYPSAALMDVMQTIKSRFPICRVIIFPIPVQGKDAYLHIVKTLEYVDQLKFNTIILARGGGSLEHLLNFNEETLARTIFDLKTPIITGVGHETDFTICDYVSDFRALTPTAAAIKATPNLLEMQDNLMQLTNLLKTNMKYKIESSKKELIRYENYYLFNNPEKIYGDSAQYLNHIQERLINGMKNRLQTSKTKQKELSLVLSSRNEIFINEYNQHIAAQVNLLKKNMKHKIKYSKTDFMSLVSKLNALSPLHTLERGYAIVSKNDKNISSIDDVSNQDKISILFKDGYVNAIVHKE</sequence>
<comment type="function">
    <text evidence="5">Bidirectionally degrades single-stranded DNA into large acid-insoluble oligonucleotides, which are then degraded further into small acid-soluble oligonucleotides.</text>
</comment>
<evidence type="ECO:0000256" key="2">
    <source>
        <dbReference type="ARBA" id="ARBA00022722"/>
    </source>
</evidence>
<dbReference type="GeneID" id="77470076"/>
<dbReference type="EMBL" id="JAJDKZ010000001">
    <property type="protein sequence ID" value="MCB8609046.1"/>
    <property type="molecule type" value="Genomic_DNA"/>
</dbReference>
<evidence type="ECO:0000256" key="6">
    <source>
        <dbReference type="RuleBase" id="RU004355"/>
    </source>
</evidence>
<comment type="catalytic activity">
    <reaction evidence="5 6">
        <text>Exonucleolytic cleavage in either 5'- to 3'- or 3'- to 5'-direction to yield nucleoside 5'-phosphates.</text>
        <dbReference type="EC" id="3.1.11.6"/>
    </reaction>
</comment>
<keyword evidence="4 5" id="KW-0269">Exonuclease</keyword>
<dbReference type="InterPro" id="IPR003753">
    <property type="entry name" value="Exonuc_VII_L"/>
</dbReference>
<reference evidence="11" key="1">
    <citation type="submission" date="2018-03" db="EMBL/GenBank/DDBJ databases">
        <title>Lachnoclostridium SNUG30370 gen.nov., sp.nov., isolated from human faeces.</title>
        <authorList>
            <person name="Seo B."/>
            <person name="Jeon K."/>
            <person name="Ko G."/>
        </authorList>
    </citation>
    <scope>NUCLEOTIDE SEQUENCE [LARGE SCALE GENOMIC DNA]</scope>
    <source>
        <strain evidence="11">SNUG30370</strain>
    </source>
</reference>
<evidence type="ECO:0000313" key="11">
    <source>
        <dbReference type="Proteomes" id="UP000241201"/>
    </source>
</evidence>
<dbReference type="Proteomes" id="UP001198439">
    <property type="component" value="Unassembled WGS sequence"/>
</dbReference>
<evidence type="ECO:0000256" key="3">
    <source>
        <dbReference type="ARBA" id="ARBA00022801"/>
    </source>
</evidence>
<dbReference type="InterPro" id="IPR025824">
    <property type="entry name" value="OB-fold_nuc-bd_dom"/>
</dbReference>
<feature type="domain" description="OB-fold nucleic acid binding" evidence="8">
    <location>
        <begin position="6"/>
        <end position="102"/>
    </location>
</feature>
<keyword evidence="2 5" id="KW-0540">Nuclease</keyword>
<dbReference type="AlphaFoldDB" id="A0A2T3G2N4"/>
<dbReference type="PANTHER" id="PTHR30008">
    <property type="entry name" value="EXODEOXYRIBONUCLEASE 7 LARGE SUBUNIT"/>
    <property type="match status" value="1"/>
</dbReference>
<dbReference type="InterPro" id="IPR020579">
    <property type="entry name" value="Exonuc_VII_lsu_C"/>
</dbReference>
<dbReference type="PANTHER" id="PTHR30008:SF0">
    <property type="entry name" value="EXODEOXYRIBONUCLEASE 7 LARGE SUBUNIT"/>
    <property type="match status" value="1"/>
</dbReference>
<feature type="domain" description="Exonuclease VII large subunit C-terminal" evidence="7">
    <location>
        <begin position="125"/>
        <end position="436"/>
    </location>
</feature>
<dbReference type="CDD" id="cd04489">
    <property type="entry name" value="ExoVII_LU_OBF"/>
    <property type="match status" value="1"/>
</dbReference>
<dbReference type="EMBL" id="PYLP01000002">
    <property type="protein sequence ID" value="PST41762.1"/>
    <property type="molecule type" value="Genomic_DNA"/>
</dbReference>
<comment type="similarity">
    <text evidence="5 6">Belongs to the XseA family.</text>
</comment>
<organism evidence="10 11">
    <name type="scientific">Faecalibacillus faecis</name>
    <dbReference type="NCBI Taxonomy" id="1982628"/>
    <lineage>
        <taxon>Bacteria</taxon>
        <taxon>Bacillati</taxon>
        <taxon>Bacillota</taxon>
        <taxon>Erysipelotrichia</taxon>
        <taxon>Erysipelotrichales</taxon>
        <taxon>Coprobacillaceae</taxon>
        <taxon>Faecalibacillus</taxon>
    </lineage>
</organism>
<evidence type="ECO:0000256" key="5">
    <source>
        <dbReference type="HAMAP-Rule" id="MF_00378"/>
    </source>
</evidence>
<evidence type="ECO:0000259" key="8">
    <source>
        <dbReference type="Pfam" id="PF13742"/>
    </source>
</evidence>
<evidence type="ECO:0000313" key="9">
    <source>
        <dbReference type="EMBL" id="MCB8609046.1"/>
    </source>
</evidence>
<accession>A0A2T3G2N4</accession>